<dbReference type="AlphaFoldDB" id="A0A9X1T5X2"/>
<protein>
    <submittedName>
        <fullName evidence="2">PRC-barrel domain-containing protein</fullName>
    </submittedName>
</protein>
<accession>A0A9X1T5X2</accession>
<dbReference type="Proteomes" id="UP001139035">
    <property type="component" value="Unassembled WGS sequence"/>
</dbReference>
<dbReference type="RefSeq" id="WP_233720641.1">
    <property type="nucleotide sequence ID" value="NZ_JAJUWU010000017.1"/>
</dbReference>
<feature type="domain" description="PRC-barrel" evidence="1">
    <location>
        <begin position="100"/>
        <end position="175"/>
    </location>
</feature>
<dbReference type="Pfam" id="PF05239">
    <property type="entry name" value="PRC"/>
    <property type="match status" value="1"/>
</dbReference>
<name>A0A9X1T5X2_9HYPH</name>
<proteinExistence type="predicted"/>
<evidence type="ECO:0000259" key="1">
    <source>
        <dbReference type="Pfam" id="PF05239"/>
    </source>
</evidence>
<gene>
    <name evidence="2" type="ORF">LZD57_16810</name>
</gene>
<comment type="caution">
    <text evidence="2">The sequence shown here is derived from an EMBL/GenBank/DDBJ whole genome shotgun (WGS) entry which is preliminary data.</text>
</comment>
<evidence type="ECO:0000313" key="3">
    <source>
        <dbReference type="Proteomes" id="UP001139035"/>
    </source>
</evidence>
<keyword evidence="3" id="KW-1185">Reference proteome</keyword>
<dbReference type="Gene3D" id="2.30.30.240">
    <property type="entry name" value="PRC-barrel domain"/>
    <property type="match status" value="1"/>
</dbReference>
<organism evidence="2 3">
    <name type="scientific">Jiella avicenniae</name>
    <dbReference type="NCBI Taxonomy" id="2907202"/>
    <lineage>
        <taxon>Bacteria</taxon>
        <taxon>Pseudomonadati</taxon>
        <taxon>Pseudomonadota</taxon>
        <taxon>Alphaproteobacteria</taxon>
        <taxon>Hyphomicrobiales</taxon>
        <taxon>Aurantimonadaceae</taxon>
        <taxon>Jiella</taxon>
    </lineage>
</organism>
<evidence type="ECO:0000313" key="2">
    <source>
        <dbReference type="EMBL" id="MCE7029652.1"/>
    </source>
</evidence>
<reference evidence="2" key="1">
    <citation type="submission" date="2022-01" db="EMBL/GenBank/DDBJ databases">
        <title>Jiella avicenniae sp. nov., a novel endophytic bacterium isolated from bark of Avicennia marina.</title>
        <authorList>
            <person name="Tuo L."/>
        </authorList>
    </citation>
    <scope>NUCLEOTIDE SEQUENCE</scope>
    <source>
        <strain evidence="2">CBK1P-4</strain>
    </source>
</reference>
<dbReference type="EMBL" id="JAJUWU010000017">
    <property type="protein sequence ID" value="MCE7029652.1"/>
    <property type="molecule type" value="Genomic_DNA"/>
</dbReference>
<dbReference type="InterPro" id="IPR027275">
    <property type="entry name" value="PRC-brl_dom"/>
</dbReference>
<sequence length="301" mass="33054">MKLTSQGPHWFAECLESFRFKHIARKCETQAKSIHSGGTSMFIKSKSSIAAVIATFLASTAFAQNTNDANSASAQNSTSGQNQGIVSLPDWHPDLSNDNSMSADAIIDMDVIGQDGEDIGDVENILFGTDGRALSIIAEVGGIWDIGDTHVSVPWDEADFDMTAGQVRVPIMEDNVDDYSIFDREIIGAETASSQITDLESGWFSETDTGPRVWRVTELIDDYARYQGENSWTNYGYVDDVMISNGELSAVVIRPDMGTGIGNGYYTYPFYGYDYGWSPGLANYDLPYDQATIENRQAVDM</sequence>
<dbReference type="SUPFAM" id="SSF50346">
    <property type="entry name" value="PRC-barrel domain"/>
    <property type="match status" value="1"/>
</dbReference>
<dbReference type="InterPro" id="IPR011033">
    <property type="entry name" value="PRC_barrel-like_sf"/>
</dbReference>